<evidence type="ECO:0000256" key="1">
    <source>
        <dbReference type="ARBA" id="ARBA00004651"/>
    </source>
</evidence>
<dbReference type="PANTHER" id="PTHR30482">
    <property type="entry name" value="HIGH-AFFINITY BRANCHED-CHAIN AMINO ACID TRANSPORT SYSTEM PERMEASE"/>
    <property type="match status" value="1"/>
</dbReference>
<evidence type="ECO:0000256" key="3">
    <source>
        <dbReference type="ARBA" id="ARBA00022692"/>
    </source>
</evidence>
<reference evidence="7 8" key="1">
    <citation type="journal article" date="2019" name="Int. J. Syst. Evol. Microbiol.">
        <title>The Global Catalogue of Microorganisms (GCM) 10K type strain sequencing project: providing services to taxonomists for standard genome sequencing and annotation.</title>
        <authorList>
            <consortium name="The Broad Institute Genomics Platform"/>
            <consortium name="The Broad Institute Genome Sequencing Center for Infectious Disease"/>
            <person name="Wu L."/>
            <person name="Ma J."/>
        </authorList>
    </citation>
    <scope>NUCLEOTIDE SEQUENCE [LARGE SCALE GENOMIC DNA]</scope>
    <source>
        <strain evidence="7 8">JCM 30072</strain>
    </source>
</reference>
<dbReference type="GO" id="GO:0005886">
    <property type="term" value="C:plasma membrane"/>
    <property type="evidence" value="ECO:0007669"/>
    <property type="project" value="UniProtKB-SubCell"/>
</dbReference>
<feature type="transmembrane region" description="Helical" evidence="6">
    <location>
        <begin position="38"/>
        <end position="60"/>
    </location>
</feature>
<organism evidence="7 8">
    <name type="scientific">Halovenus salina</name>
    <dbReference type="NCBI Taxonomy" id="1510225"/>
    <lineage>
        <taxon>Archaea</taxon>
        <taxon>Methanobacteriati</taxon>
        <taxon>Methanobacteriota</taxon>
        <taxon>Stenosarchaea group</taxon>
        <taxon>Halobacteria</taxon>
        <taxon>Halobacteriales</taxon>
        <taxon>Haloarculaceae</taxon>
        <taxon>Halovenus</taxon>
    </lineage>
</organism>
<comment type="caution">
    <text evidence="7">The sequence shown here is derived from an EMBL/GenBank/DDBJ whole genome shotgun (WGS) entry which is preliminary data.</text>
</comment>
<dbReference type="RefSeq" id="WP_382185048.1">
    <property type="nucleotide sequence ID" value="NZ_JBHSZI010000001.1"/>
</dbReference>
<feature type="transmembrane region" description="Helical" evidence="6">
    <location>
        <begin position="72"/>
        <end position="102"/>
    </location>
</feature>
<keyword evidence="4 6" id="KW-1133">Transmembrane helix</keyword>
<evidence type="ECO:0000313" key="8">
    <source>
        <dbReference type="Proteomes" id="UP001596445"/>
    </source>
</evidence>
<keyword evidence="5 6" id="KW-0472">Membrane</keyword>
<evidence type="ECO:0000256" key="5">
    <source>
        <dbReference type="ARBA" id="ARBA00023136"/>
    </source>
</evidence>
<protein>
    <submittedName>
        <fullName evidence="7">Branched-chain amino acid ABC transporter permease</fullName>
    </submittedName>
</protein>
<feature type="transmembrane region" description="Helical" evidence="6">
    <location>
        <begin position="155"/>
        <end position="176"/>
    </location>
</feature>
<comment type="subcellular location">
    <subcellularLocation>
        <location evidence="1">Cell membrane</location>
        <topology evidence="1">Multi-pass membrane protein</topology>
    </subcellularLocation>
</comment>
<dbReference type="PANTHER" id="PTHR30482:SF20">
    <property type="entry name" value="HIGH-AFFINITY BRANCHED-CHAIN AMINO ACID TRANSPORT SYSTEM PERMEASE PROTEIN LIVM"/>
    <property type="match status" value="1"/>
</dbReference>
<dbReference type="Proteomes" id="UP001596445">
    <property type="component" value="Unassembled WGS sequence"/>
</dbReference>
<evidence type="ECO:0000256" key="6">
    <source>
        <dbReference type="SAM" id="Phobius"/>
    </source>
</evidence>
<keyword evidence="8" id="KW-1185">Reference proteome</keyword>
<dbReference type="InterPro" id="IPR001851">
    <property type="entry name" value="ABC_transp_permease"/>
</dbReference>
<dbReference type="EMBL" id="JBHSZI010000001">
    <property type="protein sequence ID" value="MFC7058187.1"/>
    <property type="molecule type" value="Genomic_DNA"/>
</dbReference>
<sequence length="205" mass="22275">MLVSYLAMQRIIHSPFGRVMIAISENEERARAVGYNTFWFKMGAFAISAFFGAIAGGLLVGYQGFIDPQNSFFFLVTGFALVAAIIGGLKTLAGPLFGYLFLEWVEEFLAREGSGGGLQPFLEQNLPDGVLDATISGGLTVSKALDSFMTGHGEFYAGIIFVLFVLFVPIGLLGTLRLRLGTESVSKHVSRKIERRLSGDETSEE</sequence>
<gene>
    <name evidence="7" type="ORF">ACFQQG_08375</name>
</gene>
<proteinExistence type="predicted"/>
<evidence type="ECO:0000256" key="2">
    <source>
        <dbReference type="ARBA" id="ARBA00022475"/>
    </source>
</evidence>
<dbReference type="AlphaFoldDB" id="A0ABD5W2L6"/>
<evidence type="ECO:0000313" key="7">
    <source>
        <dbReference type="EMBL" id="MFC7058187.1"/>
    </source>
</evidence>
<dbReference type="CDD" id="cd06581">
    <property type="entry name" value="TM_PBP1_LivM_like"/>
    <property type="match status" value="1"/>
</dbReference>
<dbReference type="Pfam" id="PF02653">
    <property type="entry name" value="BPD_transp_2"/>
    <property type="match status" value="1"/>
</dbReference>
<keyword evidence="3 6" id="KW-0812">Transmembrane</keyword>
<name>A0ABD5W2L6_9EURY</name>
<keyword evidence="2" id="KW-1003">Cell membrane</keyword>
<dbReference type="InterPro" id="IPR043428">
    <property type="entry name" value="LivM-like"/>
</dbReference>
<accession>A0ABD5W2L6</accession>
<evidence type="ECO:0000256" key="4">
    <source>
        <dbReference type="ARBA" id="ARBA00022989"/>
    </source>
</evidence>